<dbReference type="HAMAP" id="MF_01014">
    <property type="entry name" value="HisA"/>
    <property type="match status" value="1"/>
</dbReference>
<comment type="catalytic activity">
    <reaction evidence="1 9">
        <text>1-(5-phospho-beta-D-ribosyl)-5-[(5-phospho-beta-D-ribosylamino)methylideneamino]imidazole-4-carboxamide = 5-[(5-phospho-1-deoxy-D-ribulos-1-ylimino)methylamino]-1-(5-phospho-beta-D-ribosyl)imidazole-4-carboxamide</text>
        <dbReference type="Rhea" id="RHEA:15469"/>
        <dbReference type="ChEBI" id="CHEBI:58435"/>
        <dbReference type="ChEBI" id="CHEBI:58525"/>
        <dbReference type="EC" id="5.3.1.16"/>
    </reaction>
</comment>
<dbReference type="GO" id="GO:0000105">
    <property type="term" value="P:L-histidine biosynthetic process"/>
    <property type="evidence" value="ECO:0007669"/>
    <property type="project" value="UniProtKB-UniRule"/>
</dbReference>
<dbReference type="InterPro" id="IPR023016">
    <property type="entry name" value="HisA/PriA"/>
</dbReference>
<dbReference type="Proteomes" id="UP000188184">
    <property type="component" value="Chromosome"/>
</dbReference>
<organism evidence="11 12">
    <name type="scientific">Planococcus lenghuensis</name>
    <dbReference type="NCBI Taxonomy" id="2213202"/>
    <lineage>
        <taxon>Bacteria</taxon>
        <taxon>Bacillati</taxon>
        <taxon>Bacillota</taxon>
        <taxon>Bacilli</taxon>
        <taxon>Bacillales</taxon>
        <taxon>Caryophanaceae</taxon>
        <taxon>Planococcus</taxon>
    </lineage>
</organism>
<evidence type="ECO:0000256" key="9">
    <source>
        <dbReference type="HAMAP-Rule" id="MF_01014"/>
    </source>
</evidence>
<feature type="active site" description="Proton acceptor" evidence="9">
    <location>
        <position position="9"/>
    </location>
</feature>
<dbReference type="PANTHER" id="PTHR43090">
    <property type="entry name" value="1-(5-PHOSPHORIBOSYL)-5-[(5-PHOSPHORIBOSYLAMINO)METHYLIDENEAMINO] IMIDAZOLE-4-CARBOXAMIDE ISOMERASE"/>
    <property type="match status" value="1"/>
</dbReference>
<evidence type="ECO:0000256" key="7">
    <source>
        <dbReference type="ARBA" id="ARBA00023102"/>
    </source>
</evidence>
<accession>A0A1Q2L210</accession>
<dbReference type="OrthoDB" id="9807749at2"/>
<evidence type="ECO:0000256" key="2">
    <source>
        <dbReference type="ARBA" id="ARBA00004496"/>
    </source>
</evidence>
<feature type="active site" description="Proton donor" evidence="9">
    <location>
        <position position="131"/>
    </location>
</feature>
<dbReference type="InterPro" id="IPR006062">
    <property type="entry name" value="His_biosynth"/>
</dbReference>
<evidence type="ECO:0000256" key="3">
    <source>
        <dbReference type="ARBA" id="ARBA00005133"/>
    </source>
</evidence>
<dbReference type="PANTHER" id="PTHR43090:SF2">
    <property type="entry name" value="1-(5-PHOSPHORIBOSYL)-5-[(5-PHOSPHORIBOSYLAMINO)METHYLIDENEAMINO] IMIDAZOLE-4-CARBOXAMIDE ISOMERASE"/>
    <property type="match status" value="1"/>
</dbReference>
<evidence type="ECO:0000256" key="10">
    <source>
        <dbReference type="RuleBase" id="RU003657"/>
    </source>
</evidence>
<dbReference type="UniPathway" id="UPA00031">
    <property type="reaction ID" value="UER00009"/>
</dbReference>
<evidence type="ECO:0000256" key="6">
    <source>
        <dbReference type="ARBA" id="ARBA00022605"/>
    </source>
</evidence>
<keyword evidence="6 9" id="KW-0028">Amino-acid biosynthesis</keyword>
<dbReference type="Pfam" id="PF00977">
    <property type="entry name" value="His_biosynth"/>
    <property type="match status" value="1"/>
</dbReference>
<evidence type="ECO:0000256" key="8">
    <source>
        <dbReference type="ARBA" id="ARBA00023235"/>
    </source>
</evidence>
<dbReference type="GO" id="GO:0003949">
    <property type="term" value="F:1-(5-phosphoribosyl)-5-[(5-phosphoribosylamino)methylideneamino]imidazole-4-carboxamide isomerase activity"/>
    <property type="evidence" value="ECO:0007669"/>
    <property type="project" value="UniProtKB-UniRule"/>
</dbReference>
<dbReference type="FunFam" id="3.20.20.70:FF:000009">
    <property type="entry name" value="1-(5-phosphoribosyl)-5-[(5-phosphoribosylamino)methylideneamino] imidazole-4-carboxamide isomerase"/>
    <property type="match status" value="1"/>
</dbReference>
<dbReference type="EC" id="5.3.1.16" evidence="9"/>
<dbReference type="GO" id="GO:0000162">
    <property type="term" value="P:L-tryptophan biosynthetic process"/>
    <property type="evidence" value="ECO:0007669"/>
    <property type="project" value="TreeGrafter"/>
</dbReference>
<dbReference type="RefSeq" id="WP_077590399.1">
    <property type="nucleotide sequence ID" value="NZ_CP019640.1"/>
</dbReference>
<dbReference type="SUPFAM" id="SSF51366">
    <property type="entry name" value="Ribulose-phoshate binding barrel"/>
    <property type="match status" value="1"/>
</dbReference>
<evidence type="ECO:0000256" key="5">
    <source>
        <dbReference type="ARBA" id="ARBA00022490"/>
    </source>
</evidence>
<keyword evidence="7 9" id="KW-0368">Histidine biosynthesis</keyword>
<keyword evidence="8 9" id="KW-0413">Isomerase</keyword>
<comment type="pathway">
    <text evidence="3 9">Amino-acid biosynthesis; L-histidine biosynthesis; L-histidine from 5-phospho-alpha-D-ribose 1-diphosphate: step 4/9.</text>
</comment>
<dbReference type="GO" id="GO:0005737">
    <property type="term" value="C:cytoplasm"/>
    <property type="evidence" value="ECO:0007669"/>
    <property type="project" value="UniProtKB-SubCell"/>
</dbReference>
<dbReference type="EMBL" id="CP019640">
    <property type="protein sequence ID" value="AQQ54505.1"/>
    <property type="molecule type" value="Genomic_DNA"/>
</dbReference>
<protein>
    <recommendedName>
        <fullName evidence="9">1-(5-phosphoribosyl)-5-[(5-phosphoribosylamino)methylideneamino] imidazole-4-carboxamide isomerase</fullName>
        <ecNumber evidence="9">5.3.1.16</ecNumber>
    </recommendedName>
    <alternativeName>
        <fullName evidence="9">Phosphoribosylformimino-5-aminoimidazole carboxamide ribotide isomerase</fullName>
    </alternativeName>
</protein>
<name>A0A1Q2L210_9BACL</name>
<dbReference type="Gene3D" id="3.20.20.70">
    <property type="entry name" value="Aldolase class I"/>
    <property type="match status" value="1"/>
</dbReference>
<dbReference type="AlphaFoldDB" id="A0A1Q2L210"/>
<evidence type="ECO:0000313" key="11">
    <source>
        <dbReference type="EMBL" id="AQQ54505.1"/>
    </source>
</evidence>
<keyword evidence="5 9" id="KW-0963">Cytoplasm</keyword>
<dbReference type="InterPro" id="IPR011060">
    <property type="entry name" value="RibuloseP-bd_barrel"/>
</dbReference>
<proteinExistence type="inferred from homology"/>
<sequence>MIEIWPAIDIINSQNVRLTEGDYGSKTAMGRTPLEAVEFYSGFEQVGRIHTVDLMGALKKAPVEADLFGQLIKAAKKPVQIGGGIRSEETVRTYFDMGATYLIIGTKGLSDPEWLTGLSKKYPGRLYLGLDARGERVALNGWQEESKKTVFDVLDELAGSEIGGVIYTDISKDGRMEGPNVEMTGRLARASKWPVTASGGVRNIDDINRLKAEGVAAAIVGKAANSPEFWRDIR</sequence>
<gene>
    <name evidence="9" type="primary">hisA</name>
    <name evidence="11" type="ORF">B0X71_16285</name>
</gene>
<dbReference type="InterPro" id="IPR044524">
    <property type="entry name" value="Isoase_HisA-like"/>
</dbReference>
<dbReference type="KEGG" id="pmar:B0X71_16285"/>
<evidence type="ECO:0000313" key="12">
    <source>
        <dbReference type="Proteomes" id="UP000188184"/>
    </source>
</evidence>
<dbReference type="InterPro" id="IPR013785">
    <property type="entry name" value="Aldolase_TIM"/>
</dbReference>
<comment type="subcellular location">
    <subcellularLocation>
        <location evidence="2 9">Cytoplasm</location>
    </subcellularLocation>
</comment>
<comment type="similarity">
    <text evidence="4 9 10">Belongs to the HisA/HisF family.</text>
</comment>
<dbReference type="CDD" id="cd04732">
    <property type="entry name" value="HisA"/>
    <property type="match status" value="1"/>
</dbReference>
<evidence type="ECO:0000256" key="1">
    <source>
        <dbReference type="ARBA" id="ARBA00000901"/>
    </source>
</evidence>
<evidence type="ECO:0000256" key="4">
    <source>
        <dbReference type="ARBA" id="ARBA00009667"/>
    </source>
</evidence>
<reference evidence="11 12" key="1">
    <citation type="submission" date="2017-02" db="EMBL/GenBank/DDBJ databases">
        <title>The complete genomic sequence of a novel cold adapted crude oil-degrading bacterium Planococcus qaidamina Y42.</title>
        <authorList>
            <person name="Yang R."/>
        </authorList>
    </citation>
    <scope>NUCLEOTIDE SEQUENCE [LARGE SCALE GENOMIC DNA]</scope>
    <source>
        <strain evidence="11 12">Y42</strain>
    </source>
</reference>
<keyword evidence="12" id="KW-1185">Reference proteome</keyword>